<reference evidence="3 4" key="1">
    <citation type="submission" date="2018-03" db="EMBL/GenBank/DDBJ databases">
        <authorList>
            <person name="Guldener U."/>
        </authorList>
    </citation>
    <scope>NUCLEOTIDE SEQUENCE [LARGE SCALE GENOMIC DNA]</scope>
    <source>
        <strain evidence="3 4">DAOM196992</strain>
    </source>
</reference>
<protein>
    <recommendedName>
        <fullName evidence="2">SIS domain-containing protein</fullName>
    </recommendedName>
</protein>
<feature type="compositionally biased region" description="Basic residues" evidence="1">
    <location>
        <begin position="344"/>
        <end position="353"/>
    </location>
</feature>
<feature type="region of interest" description="Disordered" evidence="1">
    <location>
        <begin position="1"/>
        <end position="90"/>
    </location>
</feature>
<keyword evidence="4" id="KW-1185">Reference proteome</keyword>
<gene>
    <name evidence="3" type="ORF">PSFLO_01794</name>
</gene>
<organism evidence="3 4">
    <name type="scientific">Pseudozyma flocculosa</name>
    <dbReference type="NCBI Taxonomy" id="84751"/>
    <lineage>
        <taxon>Eukaryota</taxon>
        <taxon>Fungi</taxon>
        <taxon>Dikarya</taxon>
        <taxon>Basidiomycota</taxon>
        <taxon>Ustilaginomycotina</taxon>
        <taxon>Ustilaginomycetes</taxon>
        <taxon>Ustilaginales</taxon>
        <taxon>Ustilaginaceae</taxon>
        <taxon>Pseudozyma</taxon>
    </lineage>
</organism>
<dbReference type="GO" id="GO:1901135">
    <property type="term" value="P:carbohydrate derivative metabolic process"/>
    <property type="evidence" value="ECO:0007669"/>
    <property type="project" value="InterPro"/>
</dbReference>
<dbReference type="Gene3D" id="3.40.50.10490">
    <property type="entry name" value="Glucose-6-phosphate isomerase like protein, domain 1"/>
    <property type="match status" value="2"/>
</dbReference>
<dbReference type="PANTHER" id="PTHR38418">
    <property type="entry name" value="SUGAR ISOMERASE, KPSF/GUTQ (AFU_ORTHOLOGUE AFUA_6G08860)"/>
    <property type="match status" value="1"/>
</dbReference>
<dbReference type="AlphaFoldDB" id="A0A5C3EVM6"/>
<evidence type="ECO:0000256" key="1">
    <source>
        <dbReference type="SAM" id="MobiDB-lite"/>
    </source>
</evidence>
<dbReference type="Proteomes" id="UP000323386">
    <property type="component" value="Unassembled WGS sequence"/>
</dbReference>
<name>A0A5C3EVM6_9BASI</name>
<feature type="compositionally biased region" description="Low complexity" evidence="1">
    <location>
        <begin position="309"/>
        <end position="324"/>
    </location>
</feature>
<feature type="domain" description="SIS" evidence="2">
    <location>
        <begin position="148"/>
        <end position="255"/>
    </location>
</feature>
<feature type="compositionally biased region" description="Low complexity" evidence="1">
    <location>
        <begin position="12"/>
        <end position="67"/>
    </location>
</feature>
<dbReference type="PROSITE" id="PS51464">
    <property type="entry name" value="SIS"/>
    <property type="match status" value="1"/>
</dbReference>
<accession>A0A5C3EVM6</accession>
<dbReference type="Pfam" id="PF01380">
    <property type="entry name" value="SIS"/>
    <property type="match status" value="1"/>
</dbReference>
<dbReference type="GO" id="GO:0097367">
    <property type="term" value="F:carbohydrate derivative binding"/>
    <property type="evidence" value="ECO:0007669"/>
    <property type="project" value="InterPro"/>
</dbReference>
<feature type="compositionally biased region" description="Acidic residues" evidence="1">
    <location>
        <begin position="266"/>
        <end position="285"/>
    </location>
</feature>
<dbReference type="PANTHER" id="PTHR38418:SF2">
    <property type="entry name" value="SUGAR ISOMERASE, KPSF_GUTQ (AFU_ORTHOLOGUE AFUA_6G08860)"/>
    <property type="match status" value="1"/>
</dbReference>
<dbReference type="InterPro" id="IPR035474">
    <property type="entry name" value="SIS_Kpsf"/>
</dbReference>
<dbReference type="InterPro" id="IPR046348">
    <property type="entry name" value="SIS_dom_sf"/>
</dbReference>
<dbReference type="EMBL" id="OOIP01000004">
    <property type="protein sequence ID" value="SPO36323.1"/>
    <property type="molecule type" value="Genomic_DNA"/>
</dbReference>
<evidence type="ECO:0000313" key="4">
    <source>
        <dbReference type="Proteomes" id="UP000323386"/>
    </source>
</evidence>
<dbReference type="OrthoDB" id="1872003at2759"/>
<proteinExistence type="predicted"/>
<dbReference type="SUPFAM" id="SSF53697">
    <property type="entry name" value="SIS domain"/>
    <property type="match status" value="1"/>
</dbReference>
<evidence type="ECO:0000313" key="3">
    <source>
        <dbReference type="EMBL" id="SPO36323.1"/>
    </source>
</evidence>
<evidence type="ECO:0000259" key="2">
    <source>
        <dbReference type="PROSITE" id="PS51464"/>
    </source>
</evidence>
<sequence length="440" mass="45271">MSSNPYFEPMPSLGGAANSAATSASVSPAASGLLSPSSCSTAVSKLSLSFDDSASPSPSTSACTSISDASSEIPSIGGHPSKSVSPGAVEAAADDELDALEVERREQEELDSALLFGTQIVQREARALAMAAKRLSRLGPQMDGFREAVKLVLRATNGERGGKVVLTGVGKSGIIAKKLSATFLSLGTPSVFLHPVEALHGDLGLLTPHRDVVLALSHSGSSPELLALVPHLNARKCPIVALVGKRESPLVKASDAWIDCGTGKDDDSDDEHEDGDDDDDDDDDNNGSGDDRGDVDVGAPALLERSMSEGESSASSSGISTPSEADSVTSAPVLPCSCSQRRFGGSRKRRSTRMARPSTDEAWDEVPAPSSSTTVALAMGDALAFSITRAKGLGRDMFAFNHPGGKLGADFRMQGHAVPLQTFDVVANGGGSAVATPIAN</sequence>
<dbReference type="InterPro" id="IPR001347">
    <property type="entry name" value="SIS_dom"/>
</dbReference>
<feature type="region of interest" description="Disordered" evidence="1">
    <location>
        <begin position="257"/>
        <end position="367"/>
    </location>
</feature>
<dbReference type="CDD" id="cd05014">
    <property type="entry name" value="SIS_Kpsf"/>
    <property type="match status" value="1"/>
</dbReference>